<evidence type="ECO:0000259" key="1">
    <source>
        <dbReference type="Pfam" id="PF00535"/>
    </source>
</evidence>
<dbReference type="Proteomes" id="UP000713596">
    <property type="component" value="Unassembled WGS sequence"/>
</dbReference>
<organism evidence="2 3">
    <name type="scientific">Candidatus Allofournierella pullistercoris</name>
    <dbReference type="NCBI Taxonomy" id="2838597"/>
    <lineage>
        <taxon>Bacteria</taxon>
        <taxon>Bacillati</taxon>
        <taxon>Bacillota</taxon>
        <taxon>Clostridia</taxon>
        <taxon>Eubacteriales</taxon>
        <taxon>Oscillospiraceae</taxon>
        <taxon>Allofournierella</taxon>
    </lineage>
</organism>
<reference evidence="2" key="2">
    <citation type="submission" date="2021-04" db="EMBL/GenBank/DDBJ databases">
        <authorList>
            <person name="Gilroy R."/>
        </authorList>
    </citation>
    <scope>NUCLEOTIDE SEQUENCE</scope>
    <source>
        <strain evidence="2">B5_2728</strain>
    </source>
</reference>
<dbReference type="InterPro" id="IPR001173">
    <property type="entry name" value="Glyco_trans_2-like"/>
</dbReference>
<sequence>MRKISACIVSYNGADEVIAAVESLQSHTRDWQLQVYLVDNASPDGTGKTLAAHSFAPGVEVIQLPQNLGFGSGHNQVLPKLDSEYHFVLNPDILVDSNVLVDICRWMDEHPEVVMATPRLLFPDGREQILPKRRPNILGLAARQGIPGLEAFGRRYAMLDEDLTKPTPIQFCTGSFFCIRTETYREIGGFDEGYFMYVEDADITQKALQAGQVYYLPQFTAYHAWHRAPSRSLKPFLQQLKSMVRYFNKWGWKLGC</sequence>
<dbReference type="Pfam" id="PF00535">
    <property type="entry name" value="Glycos_transf_2"/>
    <property type="match status" value="1"/>
</dbReference>
<dbReference type="EMBL" id="JAHLFP010000022">
    <property type="protein sequence ID" value="MBU3805892.1"/>
    <property type="molecule type" value="Genomic_DNA"/>
</dbReference>
<evidence type="ECO:0000313" key="2">
    <source>
        <dbReference type="EMBL" id="MBU3805892.1"/>
    </source>
</evidence>
<dbReference type="PANTHER" id="PTHR43179">
    <property type="entry name" value="RHAMNOSYLTRANSFERASE WBBL"/>
    <property type="match status" value="1"/>
</dbReference>
<feature type="domain" description="Glycosyltransferase 2-like" evidence="1">
    <location>
        <begin position="5"/>
        <end position="187"/>
    </location>
</feature>
<dbReference type="InterPro" id="IPR029044">
    <property type="entry name" value="Nucleotide-diphossugar_trans"/>
</dbReference>
<dbReference type="Gene3D" id="3.90.550.10">
    <property type="entry name" value="Spore Coat Polysaccharide Biosynthesis Protein SpsA, Chain A"/>
    <property type="match status" value="1"/>
</dbReference>
<reference evidence="2" key="1">
    <citation type="journal article" date="2021" name="PeerJ">
        <title>Extensive microbial diversity within the chicken gut microbiome revealed by metagenomics and culture.</title>
        <authorList>
            <person name="Gilroy R."/>
            <person name="Ravi A."/>
            <person name="Getino M."/>
            <person name="Pursley I."/>
            <person name="Horton D.L."/>
            <person name="Alikhan N.F."/>
            <person name="Baker D."/>
            <person name="Gharbi K."/>
            <person name="Hall N."/>
            <person name="Watson M."/>
            <person name="Adriaenssens E.M."/>
            <person name="Foster-Nyarko E."/>
            <person name="Jarju S."/>
            <person name="Secka A."/>
            <person name="Antonio M."/>
            <person name="Oren A."/>
            <person name="Chaudhuri R.R."/>
            <person name="La Ragione R."/>
            <person name="Hildebrand F."/>
            <person name="Pallen M.J."/>
        </authorList>
    </citation>
    <scope>NUCLEOTIDE SEQUENCE</scope>
    <source>
        <strain evidence="2">B5_2728</strain>
    </source>
</reference>
<gene>
    <name evidence="2" type="ORF">H9882_03250</name>
</gene>
<dbReference type="AlphaFoldDB" id="A0A948T1Z7"/>
<evidence type="ECO:0000313" key="3">
    <source>
        <dbReference type="Proteomes" id="UP000713596"/>
    </source>
</evidence>
<protein>
    <submittedName>
        <fullName evidence="2">Glycosyltransferase family 2 protein</fullName>
    </submittedName>
</protein>
<dbReference type="PANTHER" id="PTHR43179:SF10">
    <property type="entry name" value="GLYCOSYL TRANSFERASE"/>
    <property type="match status" value="1"/>
</dbReference>
<dbReference type="SUPFAM" id="SSF53448">
    <property type="entry name" value="Nucleotide-diphospho-sugar transferases"/>
    <property type="match status" value="1"/>
</dbReference>
<comment type="caution">
    <text evidence="2">The sequence shown here is derived from an EMBL/GenBank/DDBJ whole genome shotgun (WGS) entry which is preliminary data.</text>
</comment>
<dbReference type="CDD" id="cd04186">
    <property type="entry name" value="GT_2_like_c"/>
    <property type="match status" value="1"/>
</dbReference>
<name>A0A948T1Z7_9FIRM</name>
<proteinExistence type="predicted"/>
<accession>A0A948T1Z7</accession>